<proteinExistence type="predicted"/>
<dbReference type="EMBL" id="JH719381">
    <property type="protein sequence ID" value="EJB06781.1"/>
    <property type="molecule type" value="Genomic_DNA"/>
</dbReference>
<reference evidence="2 3" key="1">
    <citation type="submission" date="2012-02" db="EMBL/GenBank/DDBJ databases">
        <title>Improved High-Quality Draft Sequence of Rhizobium leguminosarum bv. trifolii WSM597.</title>
        <authorList>
            <consortium name="US DOE Joint Genome Institute"/>
            <person name="Lucas S."/>
            <person name="Han J."/>
            <person name="Lapidus A."/>
            <person name="Cheng J.-F."/>
            <person name="Goodwin L."/>
            <person name="Pitluck S."/>
            <person name="Peters L."/>
            <person name="Ovchinnikova G."/>
            <person name="Held B."/>
            <person name="Detter J.C."/>
            <person name="Han C."/>
            <person name="Tapia R."/>
            <person name="Land M."/>
            <person name="Hauser L."/>
            <person name="Kyrpides N."/>
            <person name="Ivanova N."/>
            <person name="Pagani I."/>
            <person name="Brau L."/>
            <person name="Yates R."/>
            <person name="O'Hara G."/>
            <person name="Rui T."/>
            <person name="Howieson J."/>
            <person name="Reeve W."/>
            <person name="Woyke T."/>
        </authorList>
    </citation>
    <scope>NUCLEOTIDE SEQUENCE [LARGE SCALE GENOMIC DNA]</scope>
    <source>
        <strain evidence="2 3">WSM597</strain>
    </source>
</reference>
<protein>
    <submittedName>
        <fullName evidence="2">Uncharacterized protein</fullName>
    </submittedName>
</protein>
<sequence>MQAGKPSTAPCYASTAWPTSRRVCTTMPVMSLAAPSTCRMPKHCCSAALCRRPTTLDPRWTPCLPCAGAQSAGRRKLPAESRQPLGAPSSLEALGIPHTGIEIAVELLQPILQSARPLEREATAKRGSFITAYSDHRGPLKHKGRSTRRGERPPTPDDCARSTEGIVAARSSIRGVNPR</sequence>
<evidence type="ECO:0000256" key="1">
    <source>
        <dbReference type="SAM" id="MobiDB-lite"/>
    </source>
</evidence>
<accession>I9XCJ7</accession>
<dbReference type="Proteomes" id="UP000005092">
    <property type="component" value="Unassembled WGS sequence"/>
</dbReference>
<evidence type="ECO:0000313" key="2">
    <source>
        <dbReference type="EMBL" id="EJB06781.1"/>
    </source>
</evidence>
<feature type="region of interest" description="Disordered" evidence="1">
    <location>
        <begin position="129"/>
        <end position="179"/>
    </location>
</feature>
<name>I9XCJ7_RHILT</name>
<dbReference type="AlphaFoldDB" id="I9XCJ7"/>
<gene>
    <name evidence="2" type="ORF">Rleg9DRAFT_5740</name>
</gene>
<evidence type="ECO:0000313" key="3">
    <source>
        <dbReference type="Proteomes" id="UP000005092"/>
    </source>
</evidence>
<feature type="compositionally biased region" description="Basic and acidic residues" evidence="1">
    <location>
        <begin position="148"/>
        <end position="161"/>
    </location>
</feature>
<organism evidence="2 3">
    <name type="scientific">Rhizobium leguminosarum bv. trifolii WSM597</name>
    <dbReference type="NCBI Taxonomy" id="754764"/>
    <lineage>
        <taxon>Bacteria</taxon>
        <taxon>Pseudomonadati</taxon>
        <taxon>Pseudomonadota</taxon>
        <taxon>Alphaproteobacteria</taxon>
        <taxon>Hyphomicrobiales</taxon>
        <taxon>Rhizobiaceae</taxon>
        <taxon>Rhizobium/Agrobacterium group</taxon>
        <taxon>Rhizobium</taxon>
    </lineage>
</organism>
<dbReference type="HOGENOM" id="CLU_1509434_0_0_5"/>